<reference evidence="1 2" key="1">
    <citation type="journal article" date="2015" name="Genome Announc.">
        <title>Draft Genome Sequence of Mycobacterium obuense Strain UC1, Isolated from Patient Sputum.</title>
        <authorList>
            <person name="Greninger A.L."/>
            <person name="Cunningham G."/>
            <person name="Hsu E.D."/>
            <person name="Yu J.M."/>
            <person name="Chiu C.Y."/>
            <person name="Miller S."/>
        </authorList>
    </citation>
    <scope>NUCLEOTIDE SEQUENCE [LARGE SCALE GENOMIC DNA]</scope>
    <source>
        <strain evidence="1 2">UC1</strain>
    </source>
</reference>
<comment type="caution">
    <text evidence="1">The sequence shown here is derived from an EMBL/GenBank/DDBJ whole genome shotgun (WGS) entry which is preliminary data.</text>
</comment>
<dbReference type="AlphaFoldDB" id="A0A0M2WCT7"/>
<evidence type="ECO:0000313" key="1">
    <source>
        <dbReference type="EMBL" id="KKO60639.1"/>
    </source>
</evidence>
<feature type="non-terminal residue" evidence="1">
    <location>
        <position position="1"/>
    </location>
</feature>
<name>A0A0M2WCT7_9MYCO</name>
<sequence length="74" mass="7120">SGDAGAAGAGDGGGGVGAGCAVATAGSVNAATVAPVRAASPIDVDRPLRRGDDMSGSRMPKKLPCYWRDASVCS</sequence>
<organism evidence="1 2">
    <name type="scientific">Mycolicibacterium obuense</name>
    <dbReference type="NCBI Taxonomy" id="1807"/>
    <lineage>
        <taxon>Bacteria</taxon>
        <taxon>Bacillati</taxon>
        <taxon>Actinomycetota</taxon>
        <taxon>Actinomycetes</taxon>
        <taxon>Mycobacteriales</taxon>
        <taxon>Mycobacteriaceae</taxon>
        <taxon>Mycolicibacterium</taxon>
    </lineage>
</organism>
<dbReference type="PATRIC" id="fig|1807.13.peg.6219"/>
<dbReference type="EMBL" id="LAUZ02000169">
    <property type="protein sequence ID" value="KKO60639.1"/>
    <property type="molecule type" value="Genomic_DNA"/>
</dbReference>
<keyword evidence="2" id="KW-1185">Reference proteome</keyword>
<protein>
    <submittedName>
        <fullName evidence="1">Uncharacterized protein</fullName>
    </submittedName>
</protein>
<evidence type="ECO:0000313" key="2">
    <source>
        <dbReference type="Proteomes" id="UP000034150"/>
    </source>
</evidence>
<proteinExistence type="predicted"/>
<dbReference type="Proteomes" id="UP000034150">
    <property type="component" value="Unassembled WGS sequence"/>
</dbReference>
<accession>A0A0M2WCT7</accession>
<gene>
    <name evidence="1" type="ORF">WN67_32960</name>
</gene>